<dbReference type="RefSeq" id="WP_204917403.1">
    <property type="nucleotide sequence ID" value="NZ_BAAAQP010000002.1"/>
</dbReference>
<dbReference type="Proteomes" id="UP000704762">
    <property type="component" value="Unassembled WGS sequence"/>
</dbReference>
<dbReference type="InterPro" id="IPR000683">
    <property type="entry name" value="Gfo/Idh/MocA-like_OxRdtase_N"/>
</dbReference>
<dbReference type="Pfam" id="PF01408">
    <property type="entry name" value="GFO_IDH_MocA"/>
    <property type="match status" value="1"/>
</dbReference>
<dbReference type="SUPFAM" id="SSF55347">
    <property type="entry name" value="Glyceraldehyde-3-phosphate dehydrogenase-like, C-terminal domain"/>
    <property type="match status" value="1"/>
</dbReference>
<accession>A0ABS2RIT0</accession>
<dbReference type="Pfam" id="PF22725">
    <property type="entry name" value="GFO_IDH_MocA_C3"/>
    <property type="match status" value="1"/>
</dbReference>
<dbReference type="Gene3D" id="3.30.360.10">
    <property type="entry name" value="Dihydrodipicolinate Reductase, domain 2"/>
    <property type="match status" value="1"/>
</dbReference>
<keyword evidence="1" id="KW-0560">Oxidoreductase</keyword>
<dbReference type="SUPFAM" id="SSF51735">
    <property type="entry name" value="NAD(P)-binding Rossmann-fold domains"/>
    <property type="match status" value="1"/>
</dbReference>
<evidence type="ECO:0000259" key="3">
    <source>
        <dbReference type="Pfam" id="PF22725"/>
    </source>
</evidence>
<dbReference type="EMBL" id="JAFBCF010000001">
    <property type="protein sequence ID" value="MBM7798911.1"/>
    <property type="molecule type" value="Genomic_DNA"/>
</dbReference>
<dbReference type="PANTHER" id="PTHR43818">
    <property type="entry name" value="BCDNA.GH03377"/>
    <property type="match status" value="1"/>
</dbReference>
<evidence type="ECO:0000313" key="4">
    <source>
        <dbReference type="EMBL" id="MBM7798911.1"/>
    </source>
</evidence>
<evidence type="ECO:0000259" key="2">
    <source>
        <dbReference type="Pfam" id="PF01408"/>
    </source>
</evidence>
<feature type="domain" description="GFO/IDH/MocA-like oxidoreductase" evidence="3">
    <location>
        <begin position="145"/>
        <end position="274"/>
    </location>
</feature>
<protein>
    <submittedName>
        <fullName evidence="4">Dehydrogenase</fullName>
    </submittedName>
</protein>
<evidence type="ECO:0000313" key="5">
    <source>
        <dbReference type="Proteomes" id="UP000704762"/>
    </source>
</evidence>
<organism evidence="4 5">
    <name type="scientific">Microlunatus panaciterrae</name>
    <dbReference type="NCBI Taxonomy" id="400768"/>
    <lineage>
        <taxon>Bacteria</taxon>
        <taxon>Bacillati</taxon>
        <taxon>Actinomycetota</taxon>
        <taxon>Actinomycetes</taxon>
        <taxon>Propionibacteriales</taxon>
        <taxon>Propionibacteriaceae</taxon>
        <taxon>Microlunatus</taxon>
    </lineage>
</organism>
<evidence type="ECO:0000256" key="1">
    <source>
        <dbReference type="ARBA" id="ARBA00023002"/>
    </source>
</evidence>
<comment type="caution">
    <text evidence="4">The sequence shown here is derived from an EMBL/GenBank/DDBJ whole genome shotgun (WGS) entry which is preliminary data.</text>
</comment>
<reference evidence="4 5" key="1">
    <citation type="submission" date="2021-01" db="EMBL/GenBank/DDBJ databases">
        <title>Sequencing the genomes of 1000 actinobacteria strains.</title>
        <authorList>
            <person name="Klenk H.-P."/>
        </authorList>
    </citation>
    <scope>NUCLEOTIDE SEQUENCE [LARGE SCALE GENOMIC DNA]</scope>
    <source>
        <strain evidence="4 5">DSM 18662</strain>
    </source>
</reference>
<name>A0ABS2RIT0_9ACTN</name>
<dbReference type="Gene3D" id="3.40.50.720">
    <property type="entry name" value="NAD(P)-binding Rossmann-like Domain"/>
    <property type="match status" value="1"/>
</dbReference>
<feature type="domain" description="Gfo/Idh/MocA-like oxidoreductase N-terminal" evidence="2">
    <location>
        <begin position="17"/>
        <end position="135"/>
    </location>
</feature>
<gene>
    <name evidence="4" type="ORF">JOE57_001832</name>
</gene>
<sequence>MTQTAPQDRAGATPPPRVAVVGMHGYGAQHVRHAVELAGRGRLVFVAAADRVPAAADQLPDGVREFTDAAEMLAEVGADVVTIATPIHTHLPIAELALRAGADVLLEKPPVTSLSQFEELGRAAAETGRVVQVGFQSLGSHAIGELRRMMAAGELGEITGISGVGRWLRTLDYWRRSPWAGRRQLDGVEVVDGVVTNPLAHATATALRLAGADTLEGPAELEVELFRANSIEADDTSVVRIVTATGLPVTVALTLCAGEQETPFVEVTGTAGSARFFYTDDVVELRRAGDDVAQRVVFDRTSLLDNLIEHRATGATLLSPLTSSGGFTRVLDAVRRGRPRQIPSSFSELREDEHGRHVVIGGIEDWVERAAFEHRTFSALDAPFAR</sequence>
<proteinExistence type="predicted"/>
<dbReference type="PANTHER" id="PTHR43818:SF11">
    <property type="entry name" value="BCDNA.GH03377"/>
    <property type="match status" value="1"/>
</dbReference>
<dbReference type="InterPro" id="IPR036291">
    <property type="entry name" value="NAD(P)-bd_dom_sf"/>
</dbReference>
<dbReference type="InterPro" id="IPR050463">
    <property type="entry name" value="Gfo/Idh/MocA_oxidrdct_glycsds"/>
</dbReference>
<dbReference type="InterPro" id="IPR055170">
    <property type="entry name" value="GFO_IDH_MocA-like_dom"/>
</dbReference>
<keyword evidence="5" id="KW-1185">Reference proteome</keyword>